<proteinExistence type="predicted"/>
<accession>A0A6N7Q2A7</accession>
<protein>
    <recommendedName>
        <fullName evidence="4">Dickkopf N-terminal cysteine-rich domain-containing protein</fullName>
    </recommendedName>
</protein>
<dbReference type="PROSITE" id="PS51257">
    <property type="entry name" value="PROKAR_LIPOPROTEIN"/>
    <property type="match status" value="1"/>
</dbReference>
<feature type="signal peptide" evidence="1">
    <location>
        <begin position="1"/>
        <end position="25"/>
    </location>
</feature>
<evidence type="ECO:0000313" key="2">
    <source>
        <dbReference type="EMBL" id="MRG95071.1"/>
    </source>
</evidence>
<evidence type="ECO:0000256" key="1">
    <source>
        <dbReference type="SAM" id="SignalP"/>
    </source>
</evidence>
<gene>
    <name evidence="2" type="ORF">GF068_24575</name>
</gene>
<evidence type="ECO:0008006" key="4">
    <source>
        <dbReference type="Google" id="ProtNLM"/>
    </source>
</evidence>
<keyword evidence="1" id="KW-0732">Signal</keyword>
<keyword evidence="3" id="KW-1185">Reference proteome</keyword>
<sequence length="332" mass="35407">MQHKRTAVLLAFALLAGLTSLSSSCKRHGLGEQCVFGCEVQVVETADGTINVCHPTREDCEEPYFCSLETNHCEKPTPRGEPCGEQCETGLVCRFDGICEELGREDKPCQTVRDCIDGLLCNYGAAPDDPERLGRCKPLQGENGPCFWENASKEGTDETFGSDGCKGDLVCEPLARVTPEEVPEGTTICSGINPCGHPGVCKRAGLAPAGALCVEDRACSTGQCYSSTFPTGKRDDPRFLCLNGNDDCYAGAWPGTCVTKDDGLVHDACDPEQPNAKTCAAPLVCTKQWGCVTPHSVGVDMPCSINSNIGPEPIVCGLGLECINQEGSWRCL</sequence>
<dbReference type="EMBL" id="WJIE01000007">
    <property type="protein sequence ID" value="MRG95071.1"/>
    <property type="molecule type" value="Genomic_DNA"/>
</dbReference>
<reference evidence="2 3" key="1">
    <citation type="submission" date="2019-10" db="EMBL/GenBank/DDBJ databases">
        <title>A soil myxobacterium in the family Polyangiaceae.</title>
        <authorList>
            <person name="Li Y."/>
            <person name="Wang J."/>
        </authorList>
    </citation>
    <scope>NUCLEOTIDE SEQUENCE [LARGE SCALE GENOMIC DNA]</scope>
    <source>
        <strain evidence="2 3">DSM 14734</strain>
    </source>
</reference>
<name>A0A6N7Q2A7_9BACT</name>
<dbReference type="AlphaFoldDB" id="A0A6N7Q2A7"/>
<organism evidence="2 3">
    <name type="scientific">Polyangium spumosum</name>
    <dbReference type="NCBI Taxonomy" id="889282"/>
    <lineage>
        <taxon>Bacteria</taxon>
        <taxon>Pseudomonadati</taxon>
        <taxon>Myxococcota</taxon>
        <taxon>Polyangia</taxon>
        <taxon>Polyangiales</taxon>
        <taxon>Polyangiaceae</taxon>
        <taxon>Polyangium</taxon>
    </lineage>
</organism>
<dbReference type="Proteomes" id="UP000440224">
    <property type="component" value="Unassembled WGS sequence"/>
</dbReference>
<evidence type="ECO:0000313" key="3">
    <source>
        <dbReference type="Proteomes" id="UP000440224"/>
    </source>
</evidence>
<feature type="chain" id="PRO_5026978475" description="Dickkopf N-terminal cysteine-rich domain-containing protein" evidence="1">
    <location>
        <begin position="26"/>
        <end position="332"/>
    </location>
</feature>
<comment type="caution">
    <text evidence="2">The sequence shown here is derived from an EMBL/GenBank/DDBJ whole genome shotgun (WGS) entry which is preliminary data.</text>
</comment>